<feature type="region of interest" description="Disordered" evidence="5">
    <location>
        <begin position="36"/>
        <end position="66"/>
    </location>
</feature>
<dbReference type="InterPro" id="IPR044275">
    <property type="entry name" value="KRP"/>
</dbReference>
<dbReference type="PANTHER" id="PTHR46776">
    <property type="entry name" value="CYCLIN-DEPENDENT KINASE INHIBITOR 4-RELATED"/>
    <property type="match status" value="1"/>
</dbReference>
<accession>A0A9W7J8C7</accession>
<dbReference type="InterPro" id="IPR003175">
    <property type="entry name" value="CDI_dom"/>
</dbReference>
<dbReference type="GO" id="GO:0004861">
    <property type="term" value="F:cyclin-dependent protein serine/threonine kinase inhibitor activity"/>
    <property type="evidence" value="ECO:0007669"/>
    <property type="project" value="InterPro"/>
</dbReference>
<feature type="compositionally biased region" description="Basic and acidic residues" evidence="5">
    <location>
        <begin position="38"/>
        <end position="59"/>
    </location>
</feature>
<reference evidence="7" key="1">
    <citation type="submission" date="2023-05" db="EMBL/GenBank/DDBJ databases">
        <title>Genome and transcriptome analyses reveal genes involved in the formation of fine ridges on petal epidermal cells in Hibiscus trionum.</title>
        <authorList>
            <person name="Koshimizu S."/>
            <person name="Masuda S."/>
            <person name="Ishii T."/>
            <person name="Shirasu K."/>
            <person name="Hoshino A."/>
            <person name="Arita M."/>
        </authorList>
    </citation>
    <scope>NUCLEOTIDE SEQUENCE</scope>
    <source>
        <strain evidence="7">Hamamatsu line</strain>
    </source>
</reference>
<keyword evidence="4" id="KW-0131">Cell cycle</keyword>
<sequence length="113" mass="13576">MFFKQYQLEQKKKIIEFPDLEDESIEVETSTHFSSRYSMRETTRSRELRAEPEGMDSRRKPSTAVTMPTEAELEEFFAAAEEKLRNQFAEKYKYDIVKDQPLEGRFKWIRLKP</sequence>
<dbReference type="EMBL" id="BSYR01000052">
    <property type="protein sequence ID" value="GMJ08734.1"/>
    <property type="molecule type" value="Genomic_DNA"/>
</dbReference>
<dbReference type="Proteomes" id="UP001165190">
    <property type="component" value="Unassembled WGS sequence"/>
</dbReference>
<dbReference type="GO" id="GO:0005654">
    <property type="term" value="C:nucleoplasm"/>
    <property type="evidence" value="ECO:0007669"/>
    <property type="project" value="UniProtKB-SubCell"/>
</dbReference>
<evidence type="ECO:0000259" key="6">
    <source>
        <dbReference type="Pfam" id="PF02234"/>
    </source>
</evidence>
<evidence type="ECO:0000256" key="1">
    <source>
        <dbReference type="ARBA" id="ARBA00004642"/>
    </source>
</evidence>
<evidence type="ECO:0000256" key="5">
    <source>
        <dbReference type="SAM" id="MobiDB-lite"/>
    </source>
</evidence>
<evidence type="ECO:0000256" key="3">
    <source>
        <dbReference type="ARBA" id="ARBA00023013"/>
    </source>
</evidence>
<proteinExistence type="inferred from homology"/>
<comment type="caution">
    <text evidence="7">The sequence shown here is derived from an EMBL/GenBank/DDBJ whole genome shotgun (WGS) entry which is preliminary data.</text>
</comment>
<dbReference type="Gene3D" id="4.10.365.10">
    <property type="entry name" value="p27"/>
    <property type="match status" value="1"/>
</dbReference>
<protein>
    <submittedName>
        <fullName evidence="7">KIP-RELATED PROTEIN 7</fullName>
    </submittedName>
</protein>
<evidence type="ECO:0000313" key="8">
    <source>
        <dbReference type="Proteomes" id="UP001165190"/>
    </source>
</evidence>
<feature type="domain" description="Cyclin-dependent kinase inhibitor" evidence="6">
    <location>
        <begin position="67"/>
        <end position="110"/>
    </location>
</feature>
<keyword evidence="8" id="KW-1185">Reference proteome</keyword>
<comment type="subcellular location">
    <subcellularLocation>
        <location evidence="1">Nucleus</location>
        <location evidence="1">Nucleoplasm</location>
    </subcellularLocation>
</comment>
<evidence type="ECO:0000313" key="7">
    <source>
        <dbReference type="EMBL" id="GMJ08734.1"/>
    </source>
</evidence>
<dbReference type="AlphaFoldDB" id="A0A9W7J8C7"/>
<evidence type="ECO:0000256" key="4">
    <source>
        <dbReference type="ARBA" id="ARBA00023306"/>
    </source>
</evidence>
<dbReference type="OrthoDB" id="6373236at2759"/>
<organism evidence="7 8">
    <name type="scientific">Hibiscus trionum</name>
    <name type="common">Flower of an hour</name>
    <dbReference type="NCBI Taxonomy" id="183268"/>
    <lineage>
        <taxon>Eukaryota</taxon>
        <taxon>Viridiplantae</taxon>
        <taxon>Streptophyta</taxon>
        <taxon>Embryophyta</taxon>
        <taxon>Tracheophyta</taxon>
        <taxon>Spermatophyta</taxon>
        <taxon>Magnoliopsida</taxon>
        <taxon>eudicotyledons</taxon>
        <taxon>Gunneridae</taxon>
        <taxon>Pentapetalae</taxon>
        <taxon>rosids</taxon>
        <taxon>malvids</taxon>
        <taxon>Malvales</taxon>
        <taxon>Malvaceae</taxon>
        <taxon>Malvoideae</taxon>
        <taxon>Hibiscus</taxon>
    </lineage>
</organism>
<dbReference type="GO" id="GO:0051726">
    <property type="term" value="P:regulation of cell cycle"/>
    <property type="evidence" value="ECO:0007669"/>
    <property type="project" value="InterPro"/>
</dbReference>
<evidence type="ECO:0000256" key="2">
    <source>
        <dbReference type="ARBA" id="ARBA00010274"/>
    </source>
</evidence>
<dbReference type="InterPro" id="IPR044898">
    <property type="entry name" value="CDI_dom_sf"/>
</dbReference>
<comment type="similarity">
    <text evidence="2">Belongs to the CDI family. ICK/KRP subfamily.</text>
</comment>
<keyword evidence="3" id="KW-0649">Protein kinase inhibitor</keyword>
<dbReference type="Pfam" id="PF02234">
    <property type="entry name" value="CDI"/>
    <property type="match status" value="1"/>
</dbReference>
<dbReference type="PIRSF" id="PIRSF017811">
    <property type="entry name" value="CDK_inhib_pln"/>
    <property type="match status" value="1"/>
</dbReference>
<gene>
    <name evidence="7" type="ORF">HRI_004542600</name>
</gene>
<name>A0A9W7J8C7_HIBTR</name>